<reference evidence="1" key="1">
    <citation type="submission" date="2014-09" db="EMBL/GenBank/DDBJ databases">
        <authorList>
            <person name="Magalhaes I.L.F."/>
            <person name="Oliveira U."/>
            <person name="Santos F.R."/>
            <person name="Vidigal T.H.D.A."/>
            <person name="Brescovit A.D."/>
            <person name="Santos A.J."/>
        </authorList>
    </citation>
    <scope>NUCLEOTIDE SEQUENCE</scope>
    <source>
        <tissue evidence="1">Shoot tissue taken approximately 20 cm above the soil surface</tissue>
    </source>
</reference>
<dbReference type="EMBL" id="GBRH01277411">
    <property type="protein sequence ID" value="JAD20484.1"/>
    <property type="molecule type" value="Transcribed_RNA"/>
</dbReference>
<reference evidence="1" key="2">
    <citation type="journal article" date="2015" name="Data Brief">
        <title>Shoot transcriptome of the giant reed, Arundo donax.</title>
        <authorList>
            <person name="Barrero R.A."/>
            <person name="Guerrero F.D."/>
            <person name="Moolhuijzen P."/>
            <person name="Goolsby J.A."/>
            <person name="Tidwell J."/>
            <person name="Bellgard S.E."/>
            <person name="Bellgard M.I."/>
        </authorList>
    </citation>
    <scope>NUCLEOTIDE SEQUENCE</scope>
    <source>
        <tissue evidence="1">Shoot tissue taken approximately 20 cm above the soil surface</tissue>
    </source>
</reference>
<proteinExistence type="predicted"/>
<organism evidence="1">
    <name type="scientific">Arundo donax</name>
    <name type="common">Giant reed</name>
    <name type="synonym">Donax arundinaceus</name>
    <dbReference type="NCBI Taxonomy" id="35708"/>
    <lineage>
        <taxon>Eukaryota</taxon>
        <taxon>Viridiplantae</taxon>
        <taxon>Streptophyta</taxon>
        <taxon>Embryophyta</taxon>
        <taxon>Tracheophyta</taxon>
        <taxon>Spermatophyta</taxon>
        <taxon>Magnoliopsida</taxon>
        <taxon>Liliopsida</taxon>
        <taxon>Poales</taxon>
        <taxon>Poaceae</taxon>
        <taxon>PACMAD clade</taxon>
        <taxon>Arundinoideae</taxon>
        <taxon>Arundineae</taxon>
        <taxon>Arundo</taxon>
    </lineage>
</organism>
<name>A0A0A8Y3R3_ARUDO</name>
<accession>A0A0A8Y3R3</accession>
<protein>
    <submittedName>
        <fullName evidence="1">Uncharacterized protein</fullName>
    </submittedName>
</protein>
<evidence type="ECO:0000313" key="1">
    <source>
        <dbReference type="EMBL" id="JAD20484.1"/>
    </source>
</evidence>
<sequence length="71" mass="7946">MQSSEKREIYHVKKCVMQIALIHPQVSLRLLDIGSEDELLYTTPSASPLSLLSKSFGDDISRCLHEIATSD</sequence>
<dbReference type="AlphaFoldDB" id="A0A0A8Y3R3"/>